<dbReference type="PANTHER" id="PTHR41237">
    <property type="entry name" value="37S RIBOSOMAL PROTEIN MRP21, MITOCHONDRIAL"/>
    <property type="match status" value="1"/>
</dbReference>
<feature type="compositionally biased region" description="Low complexity" evidence="4">
    <location>
        <begin position="170"/>
        <end position="184"/>
    </location>
</feature>
<dbReference type="RefSeq" id="XP_064656971.1">
    <property type="nucleotide sequence ID" value="XM_064805129.1"/>
</dbReference>
<feature type="compositionally biased region" description="Basic and acidic residues" evidence="4">
    <location>
        <begin position="152"/>
        <end position="161"/>
    </location>
</feature>
<dbReference type="AlphaFoldDB" id="A0AAV9P425"/>
<dbReference type="PANTHER" id="PTHR41237:SF1">
    <property type="entry name" value="SMALL RIBOSOMAL SUBUNIT PROTEIN BS21M"/>
    <property type="match status" value="1"/>
</dbReference>
<reference evidence="5 6" key="1">
    <citation type="submission" date="2023-08" db="EMBL/GenBank/DDBJ databases">
        <title>Black Yeasts Isolated from many extreme environments.</title>
        <authorList>
            <person name="Coleine C."/>
            <person name="Stajich J.E."/>
            <person name="Selbmann L."/>
        </authorList>
    </citation>
    <scope>NUCLEOTIDE SEQUENCE [LARGE SCALE GENOMIC DNA]</scope>
    <source>
        <strain evidence="5 6">CCFEE 5935</strain>
    </source>
</reference>
<keyword evidence="6" id="KW-1185">Reference proteome</keyword>
<dbReference type="InterPro" id="IPR052837">
    <property type="entry name" value="Mitoribosomal_bS21"/>
</dbReference>
<dbReference type="Proteomes" id="UP001337655">
    <property type="component" value="Unassembled WGS sequence"/>
</dbReference>
<dbReference type="EMBL" id="JAVRRT010000012">
    <property type="protein sequence ID" value="KAK5167163.1"/>
    <property type="molecule type" value="Genomic_DNA"/>
</dbReference>
<feature type="compositionally biased region" description="Pro residues" evidence="4">
    <location>
        <begin position="185"/>
        <end position="194"/>
    </location>
</feature>
<organism evidence="5 6">
    <name type="scientific">Saxophila tyrrhenica</name>
    <dbReference type="NCBI Taxonomy" id="1690608"/>
    <lineage>
        <taxon>Eukaryota</taxon>
        <taxon>Fungi</taxon>
        <taxon>Dikarya</taxon>
        <taxon>Ascomycota</taxon>
        <taxon>Pezizomycotina</taxon>
        <taxon>Dothideomycetes</taxon>
        <taxon>Dothideomycetidae</taxon>
        <taxon>Mycosphaerellales</taxon>
        <taxon>Extremaceae</taxon>
        <taxon>Saxophila</taxon>
    </lineage>
</organism>
<comment type="similarity">
    <text evidence="1">Belongs to the bacterial ribosomal protein bS21 family.</text>
</comment>
<feature type="compositionally biased region" description="Polar residues" evidence="4">
    <location>
        <begin position="104"/>
        <end position="119"/>
    </location>
</feature>
<dbReference type="Pfam" id="PF01165">
    <property type="entry name" value="Ribosomal_S21"/>
    <property type="match status" value="1"/>
</dbReference>
<feature type="compositionally biased region" description="Basic and acidic residues" evidence="4">
    <location>
        <begin position="60"/>
        <end position="71"/>
    </location>
</feature>
<accession>A0AAV9P425</accession>
<evidence type="ECO:0000313" key="6">
    <source>
        <dbReference type="Proteomes" id="UP001337655"/>
    </source>
</evidence>
<protein>
    <recommendedName>
        <fullName evidence="7">Mitochondrial ribosomal protein S21</fullName>
    </recommendedName>
</protein>
<keyword evidence="3" id="KW-0687">Ribonucleoprotein</keyword>
<proteinExistence type="inferred from homology"/>
<dbReference type="InterPro" id="IPR001911">
    <property type="entry name" value="Ribosomal_bS21"/>
</dbReference>
<dbReference type="GO" id="GO:0003735">
    <property type="term" value="F:structural constituent of ribosome"/>
    <property type="evidence" value="ECO:0007669"/>
    <property type="project" value="InterPro"/>
</dbReference>
<dbReference type="GO" id="GO:0070124">
    <property type="term" value="P:mitochondrial translational initiation"/>
    <property type="evidence" value="ECO:0007669"/>
    <property type="project" value="TreeGrafter"/>
</dbReference>
<comment type="caution">
    <text evidence="5">The sequence shown here is derived from an EMBL/GenBank/DDBJ whole genome shotgun (WGS) entry which is preliminary data.</text>
</comment>
<evidence type="ECO:0000256" key="1">
    <source>
        <dbReference type="ARBA" id="ARBA00006640"/>
    </source>
</evidence>
<evidence type="ECO:0008006" key="7">
    <source>
        <dbReference type="Google" id="ProtNLM"/>
    </source>
</evidence>
<keyword evidence="2" id="KW-0689">Ribosomal protein</keyword>
<feature type="region of interest" description="Disordered" evidence="4">
    <location>
        <begin position="60"/>
        <end position="198"/>
    </location>
</feature>
<gene>
    <name evidence="5" type="ORF">LTR77_007893</name>
</gene>
<name>A0AAV9P425_9PEZI</name>
<evidence type="ECO:0000256" key="4">
    <source>
        <dbReference type="SAM" id="MobiDB-lite"/>
    </source>
</evidence>
<evidence type="ECO:0000256" key="3">
    <source>
        <dbReference type="ARBA" id="ARBA00023274"/>
    </source>
</evidence>
<dbReference type="GO" id="GO:0005763">
    <property type="term" value="C:mitochondrial small ribosomal subunit"/>
    <property type="evidence" value="ECO:0007669"/>
    <property type="project" value="TreeGrafter"/>
</dbReference>
<evidence type="ECO:0000256" key="2">
    <source>
        <dbReference type="ARBA" id="ARBA00022980"/>
    </source>
</evidence>
<evidence type="ECO:0000313" key="5">
    <source>
        <dbReference type="EMBL" id="KAK5167163.1"/>
    </source>
</evidence>
<dbReference type="GeneID" id="89929228"/>
<sequence>MELFRAGEAILRTTQPLLPFLAPSAHRTPQRLGGIARHCGRQQLQHPVSRPLSTTCIRREQAAEPRRDDNVGRGQQSSTSAGEEFSALLDSALDGSKGVPTAPSGRQSRFKSASQQRVNQDPYARNAGPQTRTATQERPERSMSSADEMINEFEKKGDKKPSQFSGGMDSLLSSFSTNSSQSLSSPPPPPPEPQAAPMKLDSTVGRTIFVNNERGIDVGRAFRMLDQRCAQNSVKRDFMKQRFHERPGLKRKRLKQERWRRRFKETFRETVGMVQRMKKQGW</sequence>